<sequence>MKKVFKFLIPAAALCLSSVSFDSSAACVGKFPNPITDYCWDCIFPIVIGGPIGTIGNSWGGPTQEDYNSGVSGTLCTCPSNSPLVPPRAGIHVSFWSLDRQMDVTRTPYCMVSLGGTDLNININTSLTGADTPGNIQSSEAKGDVTFRQTHWYISPWLVIMQVILADNCLSNVGFDVGYMSEVDPTTDDEALDRMLNPEDYLLGGIIADATCVIDAVQADITFPNQMLWWCDGTNGPTGNTTGMAPNNYGAVQASTRYIHKTAQKLFRLGTESAASGPNGMCGYFPQIIMDKREWKYSMIYPVPQSHPDPVFGHCCQPLGRSTILWGAGRSYPIQGEDFAYALYRKRDCCQSAPGTP</sequence>
<feature type="signal peptide" evidence="1">
    <location>
        <begin position="1"/>
        <end position="25"/>
    </location>
</feature>
<evidence type="ECO:0000313" key="2">
    <source>
        <dbReference type="EMBL" id="QWY77798.1"/>
    </source>
</evidence>
<accession>A0A9E6SXU4</accession>
<dbReference type="AlphaFoldDB" id="A0A9E6SXU4"/>
<name>A0A9E6SXU4_9PROT</name>
<dbReference type="Proteomes" id="UP000683551">
    <property type="component" value="Chromosome"/>
</dbReference>
<dbReference type="EMBL" id="CP071137">
    <property type="protein sequence ID" value="QWY77798.1"/>
    <property type="molecule type" value="Genomic_DNA"/>
</dbReference>
<feature type="chain" id="PRO_5038565881" evidence="1">
    <location>
        <begin position="26"/>
        <end position="357"/>
    </location>
</feature>
<gene>
    <name evidence="2" type="ORF">JZL65_01540</name>
</gene>
<keyword evidence="1" id="KW-0732">Signal</keyword>
<evidence type="ECO:0000313" key="3">
    <source>
        <dbReference type="Proteomes" id="UP000683551"/>
    </source>
</evidence>
<organism evidence="2 3">
    <name type="scientific">Ferrovum myxofaciens</name>
    <dbReference type="NCBI Taxonomy" id="416213"/>
    <lineage>
        <taxon>Bacteria</taxon>
        <taxon>Pseudomonadati</taxon>
        <taxon>Pseudomonadota</taxon>
        <taxon>Betaproteobacteria</taxon>
        <taxon>Ferrovales</taxon>
        <taxon>Ferrovaceae</taxon>
        <taxon>Ferrovum</taxon>
    </lineage>
</organism>
<protein>
    <submittedName>
        <fullName evidence="2">TraU family protein</fullName>
    </submittedName>
</protein>
<dbReference type="RefSeq" id="WP_273145262.1">
    <property type="nucleotide sequence ID" value="NZ_CP053675.1"/>
</dbReference>
<proteinExistence type="predicted"/>
<dbReference type="Pfam" id="PF06834">
    <property type="entry name" value="TraU"/>
    <property type="match status" value="1"/>
</dbReference>
<dbReference type="InterPro" id="IPR009649">
    <property type="entry name" value="TraU"/>
</dbReference>
<evidence type="ECO:0000256" key="1">
    <source>
        <dbReference type="SAM" id="SignalP"/>
    </source>
</evidence>
<reference evidence="2" key="1">
    <citation type="submission" date="2021-02" db="EMBL/GenBank/DDBJ databases">
        <title>Comparative genomics of Ferrovum myxofaciens strains, predominant extremophile bacteria forming large biofilm stalactites in acid mine ecosystems.</title>
        <authorList>
            <person name="Burkartova K."/>
            <person name="Ridl J."/>
            <person name="Pajer P."/>
            <person name="Falteisek L."/>
        </authorList>
    </citation>
    <scope>NUCLEOTIDE SEQUENCE</scope>
    <source>
        <strain evidence="2">MI1III</strain>
    </source>
</reference>